<name>X1I084_9ZZZZ</name>
<evidence type="ECO:0000259" key="1">
    <source>
        <dbReference type="Pfam" id="PF02875"/>
    </source>
</evidence>
<evidence type="ECO:0000313" key="2">
    <source>
        <dbReference type="EMBL" id="GAH75826.1"/>
    </source>
</evidence>
<dbReference type="PANTHER" id="PTHR43445">
    <property type="entry name" value="UDP-N-ACETYLMURAMATE--L-ALANINE LIGASE-RELATED"/>
    <property type="match status" value="1"/>
</dbReference>
<protein>
    <recommendedName>
        <fullName evidence="1">Mur ligase C-terminal domain-containing protein</fullName>
    </recommendedName>
</protein>
<feature type="non-terminal residue" evidence="2">
    <location>
        <position position="1"/>
    </location>
</feature>
<proteinExistence type="predicted"/>
<dbReference type="EMBL" id="BARU01027676">
    <property type="protein sequence ID" value="GAH75826.1"/>
    <property type="molecule type" value="Genomic_DNA"/>
</dbReference>
<dbReference type="Pfam" id="PF02875">
    <property type="entry name" value="Mur_ligase_C"/>
    <property type="match status" value="1"/>
</dbReference>
<comment type="caution">
    <text evidence="2">The sequence shown here is derived from an EMBL/GenBank/DDBJ whole genome shotgun (WGS) entry which is preliminary data.</text>
</comment>
<dbReference type="GO" id="GO:0016881">
    <property type="term" value="F:acid-amino acid ligase activity"/>
    <property type="evidence" value="ECO:0007669"/>
    <property type="project" value="InterPro"/>
</dbReference>
<dbReference type="PANTHER" id="PTHR43445:SF3">
    <property type="entry name" value="UDP-N-ACETYLMURAMATE--L-ALANINE LIGASE"/>
    <property type="match status" value="1"/>
</dbReference>
<dbReference type="InterPro" id="IPR036615">
    <property type="entry name" value="Mur_ligase_C_dom_sf"/>
</dbReference>
<dbReference type="SUPFAM" id="SSF53244">
    <property type="entry name" value="MurD-like peptide ligases, peptide-binding domain"/>
    <property type="match status" value="1"/>
</dbReference>
<reference evidence="2" key="1">
    <citation type="journal article" date="2014" name="Front. Microbiol.">
        <title>High frequency of phylogenetically diverse reductive dehalogenase-homologous genes in deep subseafloor sedimentary metagenomes.</title>
        <authorList>
            <person name="Kawai M."/>
            <person name="Futagami T."/>
            <person name="Toyoda A."/>
            <person name="Takaki Y."/>
            <person name="Nishi S."/>
            <person name="Hori S."/>
            <person name="Arai W."/>
            <person name="Tsubouchi T."/>
            <person name="Morono Y."/>
            <person name="Uchiyama I."/>
            <person name="Ito T."/>
            <person name="Fujiyama A."/>
            <person name="Inagaki F."/>
            <person name="Takami H."/>
        </authorList>
    </citation>
    <scope>NUCLEOTIDE SEQUENCE</scope>
    <source>
        <strain evidence="2">Expedition CK06-06</strain>
    </source>
</reference>
<dbReference type="AlphaFoldDB" id="X1I084"/>
<dbReference type="InterPro" id="IPR004101">
    <property type="entry name" value="Mur_ligase_C"/>
</dbReference>
<gene>
    <name evidence="2" type="ORF">S03H2_44278</name>
</gene>
<feature type="domain" description="Mur ligase C-terminal" evidence="1">
    <location>
        <begin position="10"/>
        <end position="91"/>
    </location>
</feature>
<sequence length="108" mass="12267">CAFQPHQHSRTRFLLKDFARSFGEADEVIVPDIYFVRDSSREKEYISSQDLVAQIRLHGGEAIYLKSFEEISGHLTGTLRPGDLVVTMGAGNIWEVADEIVRWLGTDR</sequence>
<organism evidence="2">
    <name type="scientific">marine sediment metagenome</name>
    <dbReference type="NCBI Taxonomy" id="412755"/>
    <lineage>
        <taxon>unclassified sequences</taxon>
        <taxon>metagenomes</taxon>
        <taxon>ecological metagenomes</taxon>
    </lineage>
</organism>
<dbReference type="InterPro" id="IPR050061">
    <property type="entry name" value="MurCDEF_pg_biosynth"/>
</dbReference>
<accession>X1I084</accession>
<dbReference type="Gene3D" id="3.90.190.20">
    <property type="entry name" value="Mur ligase, C-terminal domain"/>
    <property type="match status" value="1"/>
</dbReference>